<sequence>MVYSAPVAVFIGHRPELTKKVLEAIAKVSPQTLLIFSNGSASIQEEANCQKTREVIQEIHWDCEILTYLSDTYLEHHERIETALNWIFSQVEEAVILEEACYASPSFFAFCEELLRYYRQDERIAHINGIKGYQGSSVVEDGYYFSQYPHYLGWATWKRAWQHYDSELKQWPEVQTADLLKGVFDDPQEQEYWTRQLRAAFRGELKDGTLAWNLACWSQHGMAIAPSVDLIVALDQVPYPKFYPIFNEVAFELTKRTNLTQNHPNIILPNHIIDRQIFAQILASELSCSLEQELKQKREELEQIQIEKENQLLRDQINKVQTQLSQLNEQLQQREGIIKAMESSKFWKIRKRWINLKEEILESPLFLTQISAREQFKANAKVLETPSQSSVVSPLTGSTSVTLLERIPAQKLIDDWKLHTQIDISEELKGYPEICLYQCDQTQLKFFVPLDTVGSGNLYAQLDKFDWYYTDEKWEYALALQDLSDCQTALEVGSGFGFFIEKAKKSGINITGIELNEHAVKIAEGKQLPIKQLDLQDVAENYPESYDAVCSFQVLEHVSDPKNFIRWSVEALKPGGKLILGVPNAHSFLKHQYCLLDMPPHHMTQWSAATFKSLEKLFPIKLTKVKIEPLADYHVTGYLTSYRDYWSSVSPLGKFFFSEKAMSYYEKILNKGLKKWFPGQTLYVEFEKLN</sequence>
<reference evidence="2 3" key="1">
    <citation type="submission" date="2007-03" db="EMBL/GenBank/DDBJ databases">
        <authorList>
            <person name="Stal L."/>
            <person name="Ferriera S."/>
            <person name="Johnson J."/>
            <person name="Kravitz S."/>
            <person name="Beeson K."/>
            <person name="Sutton G."/>
            <person name="Rogers Y.-H."/>
            <person name="Friedman R."/>
            <person name="Frazier M."/>
            <person name="Venter J.C."/>
        </authorList>
    </citation>
    <scope>NUCLEOTIDE SEQUENCE [LARGE SCALE GENOMIC DNA]</scope>
    <source>
        <strain evidence="2 3">CCY0110</strain>
    </source>
</reference>
<evidence type="ECO:0000256" key="1">
    <source>
        <dbReference type="SAM" id="Coils"/>
    </source>
</evidence>
<dbReference type="Gene3D" id="3.90.550.10">
    <property type="entry name" value="Spore Coat Polysaccharide Biosynthesis Protein SpsA, Chain A"/>
    <property type="match status" value="1"/>
</dbReference>
<dbReference type="Gene3D" id="3.40.50.150">
    <property type="entry name" value="Vaccinia Virus protein VP39"/>
    <property type="match status" value="1"/>
</dbReference>
<organism evidence="2 3">
    <name type="scientific">Crocosphaera chwakensis CCY0110</name>
    <dbReference type="NCBI Taxonomy" id="391612"/>
    <lineage>
        <taxon>Bacteria</taxon>
        <taxon>Bacillati</taxon>
        <taxon>Cyanobacteriota</taxon>
        <taxon>Cyanophyceae</taxon>
        <taxon>Oscillatoriophycideae</taxon>
        <taxon>Chroococcales</taxon>
        <taxon>Aphanothecaceae</taxon>
        <taxon>Crocosphaera</taxon>
        <taxon>Crocosphaera chwakensis</taxon>
    </lineage>
</organism>
<dbReference type="SUPFAM" id="SSF53335">
    <property type="entry name" value="S-adenosyl-L-methionine-dependent methyltransferases"/>
    <property type="match status" value="1"/>
</dbReference>
<dbReference type="Proteomes" id="UP000003781">
    <property type="component" value="Unassembled WGS sequence"/>
</dbReference>
<name>A3IXG3_9CHRO</name>
<accession>A3IXG3</accession>
<dbReference type="InterPro" id="IPR029063">
    <property type="entry name" value="SAM-dependent_MTases_sf"/>
</dbReference>
<protein>
    <submittedName>
        <fullName evidence="2">Hemolytic protein HlpA-like</fullName>
    </submittedName>
</protein>
<dbReference type="RefSeq" id="WP_008278070.1">
    <property type="nucleotide sequence ID" value="NZ_AAXW01000065.1"/>
</dbReference>
<comment type="caution">
    <text evidence="2">The sequence shown here is derived from an EMBL/GenBank/DDBJ whole genome shotgun (WGS) entry which is preliminary data.</text>
</comment>
<dbReference type="SUPFAM" id="SSF53448">
    <property type="entry name" value="Nucleotide-diphospho-sugar transferases"/>
    <property type="match status" value="1"/>
</dbReference>
<dbReference type="AlphaFoldDB" id="A3IXG3"/>
<dbReference type="EMBL" id="AAXW01000065">
    <property type="protein sequence ID" value="EAZ88810.1"/>
    <property type="molecule type" value="Genomic_DNA"/>
</dbReference>
<keyword evidence="1" id="KW-0175">Coiled coil</keyword>
<proteinExistence type="predicted"/>
<dbReference type="Pfam" id="PF13489">
    <property type="entry name" value="Methyltransf_23"/>
    <property type="match status" value="1"/>
</dbReference>
<dbReference type="eggNOG" id="COG2227">
    <property type="taxonomic scope" value="Bacteria"/>
</dbReference>
<feature type="coiled-coil region" evidence="1">
    <location>
        <begin position="290"/>
        <end position="344"/>
    </location>
</feature>
<dbReference type="PANTHER" id="PTHR43861:SF6">
    <property type="entry name" value="METHYLTRANSFERASE TYPE 11"/>
    <property type="match status" value="1"/>
</dbReference>
<gene>
    <name evidence="2" type="ORF">CY0110_11847</name>
</gene>
<keyword evidence="3" id="KW-1185">Reference proteome</keyword>
<evidence type="ECO:0000313" key="2">
    <source>
        <dbReference type="EMBL" id="EAZ88810.1"/>
    </source>
</evidence>
<evidence type="ECO:0000313" key="3">
    <source>
        <dbReference type="Proteomes" id="UP000003781"/>
    </source>
</evidence>
<dbReference type="InterPro" id="IPR029044">
    <property type="entry name" value="Nucleotide-diphossugar_trans"/>
</dbReference>
<dbReference type="eggNOG" id="COG1216">
    <property type="taxonomic scope" value="Bacteria"/>
</dbReference>
<dbReference type="CDD" id="cd02440">
    <property type="entry name" value="AdoMet_MTases"/>
    <property type="match status" value="1"/>
</dbReference>
<dbReference type="OrthoDB" id="9801609at2"/>
<dbReference type="PANTHER" id="PTHR43861">
    <property type="entry name" value="TRANS-ACONITATE 2-METHYLTRANSFERASE-RELATED"/>
    <property type="match status" value="1"/>
</dbReference>